<accession>A0A9P9JED9</accession>
<dbReference type="PANTHER" id="PTHR28093">
    <property type="entry name" value="MORPHOGENESIS-RELATED PROTEIN MSB1"/>
    <property type="match status" value="1"/>
</dbReference>
<sequence>MPASRLSQGDTTLVPNAPLKPSPSFKPIPEVTPPESSGLAQQNVSQAPLQGIWKPIHRKVTPEKKKPFLKVHHALVNEKTTVEPAEVHELIRACTAELKSRSLEIAFLLHPFPASSRVLAPKAFNFLSFYLSNRPSAEDLPPKLRVMEVPVISTILRWCWARIPGGLVGWEAYDLFKVGKKEYNLSWDAFSAILPFSRGKRAQERIVFDFFDLIATMAGPELNNPKAQKLSQMAAWWAFETEGHDRFDDGYRSWSQAANATNHLFFTYLRNHHGPEQDPKKSVPLLRMLGEKDYPPAMPFLLQTRACKVVLEVREFAKTPMKLLFRAGRTLGMPKPLRDMLDYADGEPTRGLTSECLRVLNAIDENILHGNHWDSRNQPELFRAEKRKSDRIPSLASVLSPARVADVTWIDMGECFWWSWMQAHASEETKKRSLAFGRSVVVETSDHGGLYVVFEEIKEVEETKDVKDIEEASGVGDSRRVRRVKGTWDVNNPGNPWGR</sequence>
<feature type="region of interest" description="Disordered" evidence="1">
    <location>
        <begin position="1"/>
        <end position="42"/>
    </location>
</feature>
<proteinExistence type="predicted"/>
<dbReference type="InterPro" id="IPR037508">
    <property type="entry name" value="Msb1/Mug8"/>
</dbReference>
<name>A0A9P9JED9_9HYPO</name>
<comment type="caution">
    <text evidence="3">The sequence shown here is derived from an EMBL/GenBank/DDBJ whole genome shotgun (WGS) entry which is preliminary data.</text>
</comment>
<evidence type="ECO:0000313" key="3">
    <source>
        <dbReference type="EMBL" id="KAH7163374.1"/>
    </source>
</evidence>
<dbReference type="PANTHER" id="PTHR28093:SF1">
    <property type="entry name" value="MORPHOGENESIS-RELATED PROTEIN MSB1"/>
    <property type="match status" value="1"/>
</dbReference>
<keyword evidence="4" id="KW-1185">Reference proteome</keyword>
<dbReference type="AlphaFoldDB" id="A0A9P9JED9"/>
<feature type="compositionally biased region" description="Pro residues" evidence="1">
    <location>
        <begin position="18"/>
        <end position="32"/>
    </location>
</feature>
<evidence type="ECO:0000259" key="2">
    <source>
        <dbReference type="Pfam" id="PF08101"/>
    </source>
</evidence>
<reference evidence="3" key="1">
    <citation type="journal article" date="2021" name="Nat. Commun.">
        <title>Genetic determinants of endophytism in the Arabidopsis root mycobiome.</title>
        <authorList>
            <person name="Mesny F."/>
            <person name="Miyauchi S."/>
            <person name="Thiergart T."/>
            <person name="Pickel B."/>
            <person name="Atanasova L."/>
            <person name="Karlsson M."/>
            <person name="Huettel B."/>
            <person name="Barry K.W."/>
            <person name="Haridas S."/>
            <person name="Chen C."/>
            <person name="Bauer D."/>
            <person name="Andreopoulos W."/>
            <person name="Pangilinan J."/>
            <person name="LaButti K."/>
            <person name="Riley R."/>
            <person name="Lipzen A."/>
            <person name="Clum A."/>
            <person name="Drula E."/>
            <person name="Henrissat B."/>
            <person name="Kohler A."/>
            <person name="Grigoriev I.V."/>
            <person name="Martin F.M."/>
            <person name="Hacquard S."/>
        </authorList>
    </citation>
    <scope>NUCLEOTIDE SEQUENCE</scope>
    <source>
        <strain evidence="3">MPI-CAGE-AT-0021</strain>
    </source>
</reference>
<gene>
    <name evidence="3" type="ORF">B0J13DRAFT_35417</name>
</gene>
<feature type="compositionally biased region" description="Polar residues" evidence="1">
    <location>
        <begin position="1"/>
        <end position="14"/>
    </location>
</feature>
<organism evidence="3 4">
    <name type="scientific">Dactylonectria estremocensis</name>
    <dbReference type="NCBI Taxonomy" id="1079267"/>
    <lineage>
        <taxon>Eukaryota</taxon>
        <taxon>Fungi</taxon>
        <taxon>Dikarya</taxon>
        <taxon>Ascomycota</taxon>
        <taxon>Pezizomycotina</taxon>
        <taxon>Sordariomycetes</taxon>
        <taxon>Hypocreomycetidae</taxon>
        <taxon>Hypocreales</taxon>
        <taxon>Nectriaceae</taxon>
        <taxon>Dactylonectria</taxon>
    </lineage>
</organism>
<dbReference type="Pfam" id="PF08101">
    <property type="entry name" value="Msb1-Mug8_dom"/>
    <property type="match status" value="1"/>
</dbReference>
<dbReference type="InterPro" id="IPR012965">
    <property type="entry name" value="Msb1/Mug8_dom"/>
</dbReference>
<dbReference type="Proteomes" id="UP000717696">
    <property type="component" value="Unassembled WGS sequence"/>
</dbReference>
<feature type="domain" description="Meiotically up-regulated protein Msb1/Mug8" evidence="2">
    <location>
        <begin position="82"/>
        <end position="456"/>
    </location>
</feature>
<dbReference type="EMBL" id="JAGMUU010000001">
    <property type="protein sequence ID" value="KAH7163374.1"/>
    <property type="molecule type" value="Genomic_DNA"/>
</dbReference>
<protein>
    <recommendedName>
        <fullName evidence="2">Meiotically up-regulated protein Msb1/Mug8 domain-containing protein</fullName>
    </recommendedName>
</protein>
<evidence type="ECO:0000313" key="4">
    <source>
        <dbReference type="Proteomes" id="UP000717696"/>
    </source>
</evidence>
<evidence type="ECO:0000256" key="1">
    <source>
        <dbReference type="SAM" id="MobiDB-lite"/>
    </source>
</evidence>
<dbReference type="OrthoDB" id="3362494at2759"/>